<dbReference type="Gene3D" id="1.20.120.530">
    <property type="entry name" value="GntR ligand-binding domain-like"/>
    <property type="match status" value="1"/>
</dbReference>
<dbReference type="CDD" id="cd07377">
    <property type="entry name" value="WHTH_GntR"/>
    <property type="match status" value="1"/>
</dbReference>
<dbReference type="RefSeq" id="WP_210893981.1">
    <property type="nucleotide sequence ID" value="NZ_JAGPYQ010000002.1"/>
</dbReference>
<name>A0A940Y9H7_9ACTN</name>
<dbReference type="Pfam" id="PF00392">
    <property type="entry name" value="GntR"/>
    <property type="match status" value="1"/>
</dbReference>
<dbReference type="PANTHER" id="PTHR43537">
    <property type="entry name" value="TRANSCRIPTIONAL REGULATOR, GNTR FAMILY"/>
    <property type="match status" value="1"/>
</dbReference>
<dbReference type="InterPro" id="IPR036388">
    <property type="entry name" value="WH-like_DNA-bd_sf"/>
</dbReference>
<feature type="domain" description="HTH gntR-type" evidence="5">
    <location>
        <begin position="11"/>
        <end position="78"/>
    </location>
</feature>
<dbReference type="PROSITE" id="PS50949">
    <property type="entry name" value="HTH_GNTR"/>
    <property type="match status" value="1"/>
</dbReference>
<comment type="caution">
    <text evidence="6">The sequence shown here is derived from an EMBL/GenBank/DDBJ whole genome shotgun (WGS) entry which is preliminary data.</text>
</comment>
<dbReference type="GO" id="GO:0003700">
    <property type="term" value="F:DNA-binding transcription factor activity"/>
    <property type="evidence" value="ECO:0007669"/>
    <property type="project" value="InterPro"/>
</dbReference>
<dbReference type="InterPro" id="IPR008920">
    <property type="entry name" value="TF_FadR/GntR_C"/>
</dbReference>
<keyword evidence="1" id="KW-0805">Transcription regulation</keyword>
<keyword evidence="3" id="KW-0804">Transcription</keyword>
<dbReference type="SUPFAM" id="SSF46785">
    <property type="entry name" value="Winged helix' DNA-binding domain"/>
    <property type="match status" value="1"/>
</dbReference>
<dbReference type="SUPFAM" id="SSF48008">
    <property type="entry name" value="GntR ligand-binding domain-like"/>
    <property type="match status" value="1"/>
</dbReference>
<feature type="region of interest" description="Disordered" evidence="4">
    <location>
        <begin position="212"/>
        <end position="236"/>
    </location>
</feature>
<dbReference type="Proteomes" id="UP000677413">
    <property type="component" value="Unassembled WGS sequence"/>
</dbReference>
<keyword evidence="7" id="KW-1185">Reference proteome</keyword>
<reference evidence="6 7" key="1">
    <citation type="submission" date="2021-04" db="EMBL/GenBank/DDBJ databases">
        <authorList>
            <person name="Tang X."/>
            <person name="Zhou X."/>
            <person name="Chen X."/>
            <person name="Cernava T."/>
            <person name="Zhang C."/>
        </authorList>
    </citation>
    <scope>NUCLEOTIDE SEQUENCE [LARGE SCALE GENOMIC DNA]</scope>
    <source>
        <strain evidence="6 7">BH-SS-21</strain>
    </source>
</reference>
<evidence type="ECO:0000256" key="3">
    <source>
        <dbReference type="ARBA" id="ARBA00023163"/>
    </source>
</evidence>
<dbReference type="AlphaFoldDB" id="A0A940Y9H7"/>
<gene>
    <name evidence="6" type="ORF">J8N05_46125</name>
</gene>
<proteinExistence type="predicted"/>
<dbReference type="InterPro" id="IPR036390">
    <property type="entry name" value="WH_DNA-bd_sf"/>
</dbReference>
<protein>
    <submittedName>
        <fullName evidence="6">GntR family transcriptional regulator</fullName>
    </submittedName>
</protein>
<dbReference type="InterPro" id="IPR011711">
    <property type="entry name" value="GntR_C"/>
</dbReference>
<evidence type="ECO:0000259" key="5">
    <source>
        <dbReference type="PROSITE" id="PS50949"/>
    </source>
</evidence>
<evidence type="ECO:0000313" key="6">
    <source>
        <dbReference type="EMBL" id="MBQ0855547.1"/>
    </source>
</evidence>
<dbReference type="InterPro" id="IPR000524">
    <property type="entry name" value="Tscrpt_reg_HTH_GntR"/>
</dbReference>
<evidence type="ECO:0000256" key="1">
    <source>
        <dbReference type="ARBA" id="ARBA00023015"/>
    </source>
</evidence>
<dbReference type="SMART" id="SM00345">
    <property type="entry name" value="HTH_GNTR"/>
    <property type="match status" value="1"/>
</dbReference>
<keyword evidence="2" id="KW-0238">DNA-binding</keyword>
<evidence type="ECO:0000256" key="4">
    <source>
        <dbReference type="SAM" id="MobiDB-lite"/>
    </source>
</evidence>
<dbReference type="EMBL" id="JAGPYQ010000002">
    <property type="protein sequence ID" value="MBQ0855547.1"/>
    <property type="molecule type" value="Genomic_DNA"/>
</dbReference>
<organism evidence="6 7">
    <name type="scientific">Streptomyces liliiviolaceus</name>
    <dbReference type="NCBI Taxonomy" id="2823109"/>
    <lineage>
        <taxon>Bacteria</taxon>
        <taxon>Bacillati</taxon>
        <taxon>Actinomycetota</taxon>
        <taxon>Actinomycetes</taxon>
        <taxon>Kitasatosporales</taxon>
        <taxon>Streptomycetaceae</taxon>
        <taxon>Streptomyces</taxon>
    </lineage>
</organism>
<sequence>MSQPIRASSGELARRHAREYLRQAILLGELAPGQRLLEPEFAERLTVTRNSVRAALLDLAAQGLVERVLNQGARVKVITVKEAVAITECRMALEGLCAARAATAATAAQIDELDDMNARMAAAVTDGDLVSYTELNRQMHGQWISLAGPHPSGDLLARLNAQLIRHHFQLALRPGRPQQSLREHQAVIDGIRARDPRAAETAARAHIAGVIQSLRDSAQPTAPTPPSSPSEKEIRP</sequence>
<dbReference type="Gene3D" id="1.10.10.10">
    <property type="entry name" value="Winged helix-like DNA-binding domain superfamily/Winged helix DNA-binding domain"/>
    <property type="match status" value="1"/>
</dbReference>
<dbReference type="PANTHER" id="PTHR43537:SF24">
    <property type="entry name" value="GLUCONATE OPERON TRANSCRIPTIONAL REPRESSOR"/>
    <property type="match status" value="1"/>
</dbReference>
<dbReference type="GO" id="GO:0003677">
    <property type="term" value="F:DNA binding"/>
    <property type="evidence" value="ECO:0007669"/>
    <property type="project" value="UniProtKB-KW"/>
</dbReference>
<evidence type="ECO:0000256" key="2">
    <source>
        <dbReference type="ARBA" id="ARBA00023125"/>
    </source>
</evidence>
<evidence type="ECO:0000313" key="7">
    <source>
        <dbReference type="Proteomes" id="UP000677413"/>
    </source>
</evidence>
<accession>A0A940Y9H7</accession>
<dbReference type="SMART" id="SM00895">
    <property type="entry name" value="FCD"/>
    <property type="match status" value="1"/>
</dbReference>
<dbReference type="Pfam" id="PF07729">
    <property type="entry name" value="FCD"/>
    <property type="match status" value="1"/>
</dbReference>